<sequence length="331" mass="37740">MRDLKGLPEDGAQTPRRLFMVLSPRSLPYARLALRSLLRNSVEPFTLTLITDGPDDVRQLREELEGLRAGPAPQLRAIAVHGEADLADLEAARFGRHPALRRFRHGHPCWRKITDPLLLSEAGKEMVVLDPDLYFPNRFSFEPTAARGVMLMWQRPSCLLPDEVVTSAITAGVALAHHTDIGVAQWRQPVDLDWLNWLIATLEAPTLPRHMHIESIVWAAIAMKIGGGYLDPGQWVCWHRTQYKRLLRRLGVSGAAVLQRERFSGIKCFHAGGEAKWWLVEAHQRGLLDRNDTATHPAPLLPFEELQPWQFRMLKARRSWLRRLGYYELMG</sequence>
<dbReference type="RefSeq" id="WP_172235428.1">
    <property type="nucleotide sequence ID" value="NZ_JABFDP010000001.1"/>
</dbReference>
<protein>
    <recommendedName>
        <fullName evidence="3">Glycosyltransferase</fullName>
    </recommendedName>
</protein>
<keyword evidence="2" id="KW-1185">Reference proteome</keyword>
<evidence type="ECO:0000313" key="2">
    <source>
        <dbReference type="Proteomes" id="UP001314635"/>
    </source>
</evidence>
<name>A0ABS5G286_9BRAD</name>
<accession>A0ABS5G286</accession>
<organism evidence="1 2">
    <name type="scientific">Bradyrhizobium denitrificans</name>
    <dbReference type="NCBI Taxonomy" id="2734912"/>
    <lineage>
        <taxon>Bacteria</taxon>
        <taxon>Pseudomonadati</taxon>
        <taxon>Pseudomonadota</taxon>
        <taxon>Alphaproteobacteria</taxon>
        <taxon>Hyphomicrobiales</taxon>
        <taxon>Nitrobacteraceae</taxon>
        <taxon>Bradyrhizobium</taxon>
    </lineage>
</organism>
<evidence type="ECO:0000313" key="1">
    <source>
        <dbReference type="EMBL" id="MBR1135296.1"/>
    </source>
</evidence>
<dbReference type="EMBL" id="JAFCLK010000005">
    <property type="protein sequence ID" value="MBR1135296.1"/>
    <property type="molecule type" value="Genomic_DNA"/>
</dbReference>
<dbReference type="Proteomes" id="UP001314635">
    <property type="component" value="Unassembled WGS sequence"/>
</dbReference>
<proteinExistence type="predicted"/>
<evidence type="ECO:0008006" key="3">
    <source>
        <dbReference type="Google" id="ProtNLM"/>
    </source>
</evidence>
<reference evidence="2" key="1">
    <citation type="journal article" date="2021" name="ISME J.">
        <title>Evolutionary origin and ecological implication of a unique nif island in free-living Bradyrhizobium lineages.</title>
        <authorList>
            <person name="Tao J."/>
        </authorList>
    </citation>
    <scope>NUCLEOTIDE SEQUENCE [LARGE SCALE GENOMIC DNA]</scope>
    <source>
        <strain evidence="2">SZCCT0094</strain>
    </source>
</reference>
<comment type="caution">
    <text evidence="1">The sequence shown here is derived from an EMBL/GenBank/DDBJ whole genome shotgun (WGS) entry which is preliminary data.</text>
</comment>
<gene>
    <name evidence="1" type="ORF">JQ619_05935</name>
</gene>